<evidence type="ECO:0000313" key="1">
    <source>
        <dbReference type="EMBL" id="KAG7524838.1"/>
    </source>
</evidence>
<protein>
    <recommendedName>
        <fullName evidence="3">DUF4371 domain-containing protein</fullName>
    </recommendedName>
</protein>
<dbReference type="AlphaFoldDB" id="A0AAV6T6T6"/>
<dbReference type="EMBL" id="JAGKHQ010000001">
    <property type="protein sequence ID" value="KAG7524838.1"/>
    <property type="molecule type" value="Genomic_DNA"/>
</dbReference>
<proteinExistence type="predicted"/>
<gene>
    <name evidence="1" type="ORF">JOB18_017559</name>
</gene>
<organism evidence="1 2">
    <name type="scientific">Solea senegalensis</name>
    <name type="common">Senegalese sole</name>
    <dbReference type="NCBI Taxonomy" id="28829"/>
    <lineage>
        <taxon>Eukaryota</taxon>
        <taxon>Metazoa</taxon>
        <taxon>Chordata</taxon>
        <taxon>Craniata</taxon>
        <taxon>Vertebrata</taxon>
        <taxon>Euteleostomi</taxon>
        <taxon>Actinopterygii</taxon>
        <taxon>Neopterygii</taxon>
        <taxon>Teleostei</taxon>
        <taxon>Neoteleostei</taxon>
        <taxon>Acanthomorphata</taxon>
        <taxon>Carangaria</taxon>
        <taxon>Pleuronectiformes</taxon>
        <taxon>Pleuronectoidei</taxon>
        <taxon>Soleidae</taxon>
        <taxon>Solea</taxon>
    </lineage>
</organism>
<keyword evidence="2" id="KW-1185">Reference proteome</keyword>
<sequence>MQSIAHSISRELRTKLQSADFRGLLFDGSEDITKTKQEICDIVSVSSSGEFTPDFIGLIELDADRTAQAITDALVRLFQDLDDWTTNRRGCCQRRYLQERCAKTLAAAGDSLEHILCTAHTLENCAKAADRNFPY</sequence>
<accession>A0AAV6T6T6</accession>
<evidence type="ECO:0008006" key="3">
    <source>
        <dbReference type="Google" id="ProtNLM"/>
    </source>
</evidence>
<comment type="caution">
    <text evidence="1">The sequence shown here is derived from an EMBL/GenBank/DDBJ whole genome shotgun (WGS) entry which is preliminary data.</text>
</comment>
<dbReference type="Proteomes" id="UP000693946">
    <property type="component" value="Linkage Group LG1"/>
</dbReference>
<name>A0AAV6T6T6_SOLSE</name>
<evidence type="ECO:0000313" key="2">
    <source>
        <dbReference type="Proteomes" id="UP000693946"/>
    </source>
</evidence>
<reference evidence="1 2" key="1">
    <citation type="journal article" date="2021" name="Sci. Rep.">
        <title>Chromosome anchoring in Senegalese sole (Solea senegalensis) reveals sex-associated markers and genome rearrangements in flatfish.</title>
        <authorList>
            <person name="Guerrero-Cozar I."/>
            <person name="Gomez-Garrido J."/>
            <person name="Berbel C."/>
            <person name="Martinez-Blanch J.F."/>
            <person name="Alioto T."/>
            <person name="Claros M.G."/>
            <person name="Gagnaire P.A."/>
            <person name="Manchado M."/>
        </authorList>
    </citation>
    <scope>NUCLEOTIDE SEQUENCE [LARGE SCALE GENOMIC DNA]</scope>
    <source>
        <strain evidence="1">Sse05_10M</strain>
    </source>
</reference>